<evidence type="ECO:0000256" key="4">
    <source>
        <dbReference type="ARBA" id="ARBA00023136"/>
    </source>
</evidence>
<evidence type="ECO:0000256" key="1">
    <source>
        <dbReference type="ARBA" id="ARBA00004167"/>
    </source>
</evidence>
<dbReference type="GO" id="GO:0016020">
    <property type="term" value="C:membrane"/>
    <property type="evidence" value="ECO:0007669"/>
    <property type="project" value="UniProtKB-SubCell"/>
</dbReference>
<feature type="region of interest" description="Disordered" evidence="5">
    <location>
        <begin position="58"/>
        <end position="153"/>
    </location>
</feature>
<dbReference type="PROSITE" id="PS52015">
    <property type="entry name" value="TONB_CTD"/>
    <property type="match status" value="1"/>
</dbReference>
<evidence type="ECO:0000259" key="7">
    <source>
        <dbReference type="PROSITE" id="PS52015"/>
    </source>
</evidence>
<keyword evidence="4 6" id="KW-0472">Membrane</keyword>
<dbReference type="Pfam" id="PF03544">
    <property type="entry name" value="TonB_C"/>
    <property type="match status" value="1"/>
</dbReference>
<proteinExistence type="predicted"/>
<feature type="compositionally biased region" description="Basic and acidic residues" evidence="5">
    <location>
        <begin position="265"/>
        <end position="294"/>
    </location>
</feature>
<protein>
    <submittedName>
        <fullName evidence="8">Energy transducer TonB</fullName>
    </submittedName>
</protein>
<feature type="region of interest" description="Disordered" evidence="5">
    <location>
        <begin position="265"/>
        <end position="342"/>
    </location>
</feature>
<evidence type="ECO:0000256" key="6">
    <source>
        <dbReference type="SAM" id="Phobius"/>
    </source>
</evidence>
<gene>
    <name evidence="8" type="ORF">DSM107014_05775</name>
</gene>
<dbReference type="EMBL" id="JADQBC010000029">
    <property type="protein sequence ID" value="MBR8827404.1"/>
    <property type="molecule type" value="Genomic_DNA"/>
</dbReference>
<feature type="compositionally biased region" description="Basic and acidic residues" evidence="5">
    <location>
        <begin position="67"/>
        <end position="79"/>
    </location>
</feature>
<dbReference type="Proteomes" id="UP000767446">
    <property type="component" value="Unassembled WGS sequence"/>
</dbReference>
<feature type="compositionally biased region" description="Basic and acidic residues" evidence="5">
    <location>
        <begin position="307"/>
        <end position="316"/>
    </location>
</feature>
<evidence type="ECO:0000256" key="2">
    <source>
        <dbReference type="ARBA" id="ARBA00022692"/>
    </source>
</evidence>
<dbReference type="InterPro" id="IPR006260">
    <property type="entry name" value="TonB/TolA_C"/>
</dbReference>
<dbReference type="GO" id="GO:0055085">
    <property type="term" value="P:transmembrane transport"/>
    <property type="evidence" value="ECO:0007669"/>
    <property type="project" value="InterPro"/>
</dbReference>
<accession>A0A941GPC0</accession>
<evidence type="ECO:0000313" key="8">
    <source>
        <dbReference type="EMBL" id="MBR8827404.1"/>
    </source>
</evidence>
<keyword evidence="2 6" id="KW-0812">Transmembrane</keyword>
<feature type="compositionally biased region" description="Polar residues" evidence="5">
    <location>
        <begin position="128"/>
        <end position="148"/>
    </location>
</feature>
<dbReference type="AlphaFoldDB" id="A0A941GPC0"/>
<dbReference type="NCBIfam" id="TIGR01352">
    <property type="entry name" value="tonB_Cterm"/>
    <property type="match status" value="1"/>
</dbReference>
<feature type="compositionally biased region" description="Pro residues" evidence="5">
    <location>
        <begin position="80"/>
        <end position="93"/>
    </location>
</feature>
<evidence type="ECO:0000256" key="5">
    <source>
        <dbReference type="SAM" id="MobiDB-lite"/>
    </source>
</evidence>
<evidence type="ECO:0000313" key="9">
    <source>
        <dbReference type="Proteomes" id="UP000767446"/>
    </source>
</evidence>
<comment type="subcellular location">
    <subcellularLocation>
        <location evidence="1">Membrane</location>
        <topology evidence="1">Single-pass membrane protein</topology>
    </subcellularLocation>
</comment>
<name>A0A941GPC0_9CHRO</name>
<comment type="caution">
    <text evidence="8">The sequence shown here is derived from an EMBL/GenBank/DDBJ whole genome shotgun (WGS) entry which is preliminary data.</text>
</comment>
<feature type="transmembrane region" description="Helical" evidence="6">
    <location>
        <begin position="21"/>
        <end position="42"/>
    </location>
</feature>
<feature type="compositionally biased region" description="Low complexity" evidence="5">
    <location>
        <begin position="110"/>
        <end position="120"/>
    </location>
</feature>
<dbReference type="SUPFAM" id="SSF74653">
    <property type="entry name" value="TolA/TonB C-terminal domain"/>
    <property type="match status" value="1"/>
</dbReference>
<feature type="domain" description="TonB C-terminal" evidence="7">
    <location>
        <begin position="172"/>
        <end position="263"/>
    </location>
</feature>
<dbReference type="Gene3D" id="3.30.1150.10">
    <property type="match status" value="1"/>
</dbReference>
<reference evidence="8" key="1">
    <citation type="submission" date="2021-02" db="EMBL/GenBank/DDBJ databases">
        <title>Metagenome analyses of Stigonema ocellatum DSM 106950, Chlorogloea purpurea SAG 13.99 and Gomphosphaeria aponina DSM 107014.</title>
        <authorList>
            <person name="Marter P."/>
            <person name="Huang S."/>
        </authorList>
    </citation>
    <scope>NUCLEOTIDE SEQUENCE</scope>
    <source>
        <strain evidence="8">JP213</strain>
    </source>
</reference>
<organism evidence="8 9">
    <name type="scientific">Gomphosphaeria aponina SAG 52.96 = DSM 107014</name>
    <dbReference type="NCBI Taxonomy" id="1521640"/>
    <lineage>
        <taxon>Bacteria</taxon>
        <taxon>Bacillati</taxon>
        <taxon>Cyanobacteriota</taxon>
        <taxon>Cyanophyceae</taxon>
        <taxon>Oscillatoriophycideae</taxon>
        <taxon>Chroococcales</taxon>
        <taxon>Gomphosphaeriaceae</taxon>
        <taxon>Gomphosphaeria</taxon>
    </lineage>
</organism>
<sequence length="342" mass="37846">MSNSSFCINQRQKEQNQSQKVLALSFVGSVLLHLIILPGLSWQYEKPSMAEKPIELIMVEQPTLEPPKPKEEKPPEPPKPKPIPKPVTPPKPMPLQNQVQKPKPAPTPPAKVTTPTPLKPQVERAPQPMTQVAPSENVVSTPPVSQNEGEVKPKVGPQIAAREPSAKPEPPAVVEGISCVKNCQPTYPSVLDGAEGSAAVEIVVDENGNVVSVTLVRQNSNSQINQQVLRAASKMKFSSPGSNTRALVQLTVNFTVAGSDFDRQARDRQQQLERERQAQEEEKKRQEAQLEREGLQQQPPQQPPQPELEKPPERLEPLFPENQPVPPRTEPLQPLFPDDTER</sequence>
<keyword evidence="3 6" id="KW-1133">Transmembrane helix</keyword>
<dbReference type="InterPro" id="IPR037682">
    <property type="entry name" value="TonB_C"/>
</dbReference>
<evidence type="ECO:0000256" key="3">
    <source>
        <dbReference type="ARBA" id="ARBA00022989"/>
    </source>
</evidence>